<evidence type="ECO:0000313" key="2">
    <source>
        <dbReference type="EMBL" id="PNX85158.1"/>
    </source>
</evidence>
<dbReference type="AlphaFoldDB" id="A0A2K3MIU0"/>
<proteinExistence type="predicted"/>
<organism evidence="3 4">
    <name type="scientific">Trifolium pratense</name>
    <name type="common">Red clover</name>
    <dbReference type="NCBI Taxonomy" id="57577"/>
    <lineage>
        <taxon>Eukaryota</taxon>
        <taxon>Viridiplantae</taxon>
        <taxon>Streptophyta</taxon>
        <taxon>Embryophyta</taxon>
        <taxon>Tracheophyta</taxon>
        <taxon>Spermatophyta</taxon>
        <taxon>Magnoliopsida</taxon>
        <taxon>eudicotyledons</taxon>
        <taxon>Gunneridae</taxon>
        <taxon>Pentapetalae</taxon>
        <taxon>rosids</taxon>
        <taxon>fabids</taxon>
        <taxon>Fabales</taxon>
        <taxon>Fabaceae</taxon>
        <taxon>Papilionoideae</taxon>
        <taxon>50 kb inversion clade</taxon>
        <taxon>NPAAA clade</taxon>
        <taxon>Hologalegina</taxon>
        <taxon>IRL clade</taxon>
        <taxon>Trifolieae</taxon>
        <taxon>Trifolium</taxon>
    </lineage>
</organism>
<comment type="caution">
    <text evidence="3">The sequence shown here is derived from an EMBL/GenBank/DDBJ whole genome shotgun (WGS) entry which is preliminary data.</text>
</comment>
<dbReference type="GO" id="GO:0004523">
    <property type="term" value="F:RNA-DNA hybrid ribonuclease activity"/>
    <property type="evidence" value="ECO:0007669"/>
    <property type="project" value="InterPro"/>
</dbReference>
<reference evidence="3 4" key="2">
    <citation type="journal article" date="2017" name="Front. Plant Sci.">
        <title>Gene Classification and Mining of Molecular Markers Useful in Red Clover (Trifolium pratense) Breeding.</title>
        <authorList>
            <person name="Istvanek J."/>
            <person name="Dluhosova J."/>
            <person name="Dluhos P."/>
            <person name="Patkova L."/>
            <person name="Nedelnik J."/>
            <person name="Repkova J."/>
        </authorList>
    </citation>
    <scope>NUCLEOTIDE SEQUENCE [LARGE SCALE GENOMIC DNA]</scope>
    <source>
        <strain evidence="4">cv. Tatra</strain>
        <tissue evidence="3">Young leaves</tissue>
    </source>
</reference>
<evidence type="ECO:0000259" key="1">
    <source>
        <dbReference type="Pfam" id="PF13456"/>
    </source>
</evidence>
<dbReference type="Proteomes" id="UP000236291">
    <property type="component" value="Unassembled WGS sequence"/>
</dbReference>
<reference evidence="3 4" key="1">
    <citation type="journal article" date="2014" name="Am. J. Bot.">
        <title>Genome assembly and annotation for red clover (Trifolium pratense; Fabaceae).</title>
        <authorList>
            <person name="Istvanek J."/>
            <person name="Jaros M."/>
            <person name="Krenek A."/>
            <person name="Repkova J."/>
        </authorList>
    </citation>
    <scope>NUCLEOTIDE SEQUENCE [LARGE SCALE GENOMIC DNA]</scope>
    <source>
        <strain evidence="4">cv. Tatra</strain>
        <tissue evidence="3">Young leaves</tissue>
    </source>
</reference>
<name>A0A2K3MIU0_TRIPR</name>
<feature type="non-terminal residue" evidence="3">
    <location>
        <position position="1"/>
    </location>
</feature>
<evidence type="ECO:0000313" key="3">
    <source>
        <dbReference type="EMBL" id="PNX90708.1"/>
    </source>
</evidence>
<dbReference type="EMBL" id="ASHM01048117">
    <property type="protein sequence ID" value="PNX85158.1"/>
    <property type="molecule type" value="Genomic_DNA"/>
</dbReference>
<sequence>VRNYAGSVTFTATRKEVITISPLMAEALALIWCLQQLQLQDFYNLIIWTDAETVTMLLGWPGETC</sequence>
<dbReference type="Pfam" id="PF13456">
    <property type="entry name" value="RVT_3"/>
    <property type="match status" value="1"/>
</dbReference>
<dbReference type="EMBL" id="ASHM01063735">
    <property type="protein sequence ID" value="PNX90708.1"/>
    <property type="molecule type" value="Genomic_DNA"/>
</dbReference>
<evidence type="ECO:0000313" key="4">
    <source>
        <dbReference type="Proteomes" id="UP000236291"/>
    </source>
</evidence>
<accession>A0A2K3MIU0</accession>
<protein>
    <recommendedName>
        <fullName evidence="1">RNase H type-1 domain-containing protein</fullName>
    </recommendedName>
</protein>
<dbReference type="GO" id="GO:0003676">
    <property type="term" value="F:nucleic acid binding"/>
    <property type="evidence" value="ECO:0007669"/>
    <property type="project" value="InterPro"/>
</dbReference>
<feature type="domain" description="RNase H type-1" evidence="1">
    <location>
        <begin position="1"/>
        <end position="57"/>
    </location>
</feature>
<gene>
    <name evidence="2" type="ORF">L195_g041225</name>
    <name evidence="3" type="ORF">L195_g046833</name>
</gene>
<dbReference type="InterPro" id="IPR002156">
    <property type="entry name" value="RNaseH_domain"/>
</dbReference>